<dbReference type="InterPro" id="IPR003591">
    <property type="entry name" value="Leu-rich_rpt_typical-subtyp"/>
</dbReference>
<keyword evidence="4" id="KW-0433">Leucine-rich repeat</keyword>
<dbReference type="OrthoDB" id="1060944at2759"/>
<keyword evidence="11" id="KW-0325">Glycoprotein</keyword>
<dbReference type="PANTHER" id="PTHR48062">
    <property type="entry name" value="RECEPTOR-LIKE PROTEIN 14"/>
    <property type="match status" value="1"/>
</dbReference>
<evidence type="ECO:0000256" key="11">
    <source>
        <dbReference type="ARBA" id="ARBA00023180"/>
    </source>
</evidence>
<keyword evidence="15" id="KW-1185">Reference proteome</keyword>
<evidence type="ECO:0000256" key="4">
    <source>
        <dbReference type="ARBA" id="ARBA00022614"/>
    </source>
</evidence>
<evidence type="ECO:0000313" key="14">
    <source>
        <dbReference type="EMBL" id="KAE8729557.1"/>
    </source>
</evidence>
<keyword evidence="6 12" id="KW-0732">Signal</keyword>
<dbReference type="PRINTS" id="PR00019">
    <property type="entry name" value="LEURICHRPT"/>
</dbReference>
<keyword evidence="9" id="KW-0472">Membrane</keyword>
<keyword evidence="8" id="KW-1133">Transmembrane helix</keyword>
<dbReference type="AlphaFoldDB" id="A0A6A3CLH8"/>
<protein>
    <recommendedName>
        <fullName evidence="13">Leucine-rich repeat-containing N-terminal plant-type domain-containing protein</fullName>
    </recommendedName>
</protein>
<dbReference type="Gene3D" id="3.80.10.10">
    <property type="entry name" value="Ribonuclease Inhibitor"/>
    <property type="match status" value="5"/>
</dbReference>
<evidence type="ECO:0000256" key="10">
    <source>
        <dbReference type="ARBA" id="ARBA00023170"/>
    </source>
</evidence>
<evidence type="ECO:0000259" key="13">
    <source>
        <dbReference type="Pfam" id="PF08263"/>
    </source>
</evidence>
<evidence type="ECO:0000256" key="3">
    <source>
        <dbReference type="ARBA" id="ARBA00022475"/>
    </source>
</evidence>
<dbReference type="SMART" id="SM00369">
    <property type="entry name" value="LRR_TYP"/>
    <property type="match status" value="8"/>
</dbReference>
<evidence type="ECO:0000256" key="12">
    <source>
        <dbReference type="SAM" id="SignalP"/>
    </source>
</evidence>
<evidence type="ECO:0000256" key="7">
    <source>
        <dbReference type="ARBA" id="ARBA00022737"/>
    </source>
</evidence>
<reference evidence="14" key="1">
    <citation type="submission" date="2019-09" db="EMBL/GenBank/DDBJ databases">
        <title>Draft genome information of white flower Hibiscus syriacus.</title>
        <authorList>
            <person name="Kim Y.-M."/>
        </authorList>
    </citation>
    <scope>NUCLEOTIDE SEQUENCE [LARGE SCALE GENOMIC DNA]</scope>
    <source>
        <strain evidence="14">YM2019G1</strain>
    </source>
</reference>
<dbReference type="InterPro" id="IPR001611">
    <property type="entry name" value="Leu-rich_rpt"/>
</dbReference>
<dbReference type="EMBL" id="VEPZ02000224">
    <property type="protein sequence ID" value="KAE8729557.1"/>
    <property type="molecule type" value="Genomic_DNA"/>
</dbReference>
<dbReference type="InterPro" id="IPR013210">
    <property type="entry name" value="LRR_N_plant-typ"/>
</dbReference>
<dbReference type="Proteomes" id="UP000436088">
    <property type="component" value="Unassembled WGS sequence"/>
</dbReference>
<evidence type="ECO:0000256" key="9">
    <source>
        <dbReference type="ARBA" id="ARBA00023136"/>
    </source>
</evidence>
<proteinExistence type="inferred from homology"/>
<feature type="chain" id="PRO_5025602788" description="Leucine-rich repeat-containing N-terminal plant-type domain-containing protein" evidence="12">
    <location>
        <begin position="29"/>
        <end position="680"/>
    </location>
</feature>
<feature type="signal peptide" evidence="12">
    <location>
        <begin position="1"/>
        <end position="28"/>
    </location>
</feature>
<dbReference type="SUPFAM" id="SSF52058">
    <property type="entry name" value="L domain-like"/>
    <property type="match status" value="2"/>
</dbReference>
<keyword evidence="10" id="KW-0675">Receptor</keyword>
<evidence type="ECO:0000256" key="5">
    <source>
        <dbReference type="ARBA" id="ARBA00022692"/>
    </source>
</evidence>
<dbReference type="GO" id="GO:0005886">
    <property type="term" value="C:plasma membrane"/>
    <property type="evidence" value="ECO:0007669"/>
    <property type="project" value="UniProtKB-SubCell"/>
</dbReference>
<gene>
    <name evidence="14" type="ORF">F3Y22_tig00003507pilonHSYRG00006</name>
</gene>
<dbReference type="FunFam" id="3.80.10.10:FF:000095">
    <property type="entry name" value="LRR receptor-like serine/threonine-protein kinase GSO1"/>
    <property type="match status" value="1"/>
</dbReference>
<dbReference type="PANTHER" id="PTHR48062:SF39">
    <property type="entry name" value="LEUCINE-RICH REPEAT-CONTAINING N-TERMINAL PLANT-TYPE DOMAIN-CONTAINING PROTEIN"/>
    <property type="match status" value="1"/>
</dbReference>
<evidence type="ECO:0000256" key="8">
    <source>
        <dbReference type="ARBA" id="ARBA00022989"/>
    </source>
</evidence>
<evidence type="ECO:0000256" key="2">
    <source>
        <dbReference type="ARBA" id="ARBA00009592"/>
    </source>
</evidence>
<feature type="domain" description="Leucine-rich repeat-containing N-terminal plant-type" evidence="13">
    <location>
        <begin position="33"/>
        <end position="69"/>
    </location>
</feature>
<dbReference type="Pfam" id="PF08263">
    <property type="entry name" value="LRRNT_2"/>
    <property type="match status" value="1"/>
</dbReference>
<keyword evidence="3" id="KW-1003">Cell membrane</keyword>
<dbReference type="InterPro" id="IPR051502">
    <property type="entry name" value="RLP_Defense_Trigger"/>
</dbReference>
<sequence length="680" mass="76297">MAQPRFVTEITGFYRWFLVMLLCIDCQGCLEVERAALLQIKDSMSSPVESAFSNWYGEECCEWEGVECDATRTRIHNIFFHYLREKSDGEVEPWYPNATLFAQFEELQELELPGNHIGGFVSLQAFRTLKQLQKLDLRDNSIRNGSNLCWGESPSLYYLDVSGNKLEGNIPDCLPDNLLHLQHLDLSYNQFNGYFPSLLISNLKNVESLFLSSNEFQGVISLCIFANMSRLNELDISFNHLEVESEMESPTCSPSFRLNTLSLGGCNLKKISPWLFQNITSELWLGDNNLTGPFPQNISSRLTFLDISDNFLHGTLPRDIGLNFPQLRHLDLSNNSFNGNLPLFLGNQLQVLDLSDNQFQGEIPQGMASNMSCLIYLRLSGNNLTGALFPKNSSFTKLRWLYLSKNLLSGTFPHALSKNMELEIVDIHNNNLSGEIASYLPVLPKLKVLLLGGNRFEGRIPSQICQMRDLHVLDLSRNGLSGDIPDCVDNVTSWTDPLPYYSHPSYYRNNIEFVLKGRLVTFRMLLSLFTGIDVSLNKLTGNIPIQMTHLRGIYVLNMSNNLLTGQIPSSLGNLAVLESLDLSHNTLLGVVPPELTDLLFLEVFNVSFNSLSGMIPTGRQFDTFAKDSYIGNPGLCGLPSSNKCNDSADTPPVYASAEKSILSHLLLLFWSLFSISLSLA</sequence>
<evidence type="ECO:0000256" key="6">
    <source>
        <dbReference type="ARBA" id="ARBA00022729"/>
    </source>
</evidence>
<accession>A0A6A3CLH8</accession>
<keyword evidence="5" id="KW-0812">Transmembrane</keyword>
<evidence type="ECO:0000256" key="1">
    <source>
        <dbReference type="ARBA" id="ARBA00004251"/>
    </source>
</evidence>
<evidence type="ECO:0000313" key="15">
    <source>
        <dbReference type="Proteomes" id="UP000436088"/>
    </source>
</evidence>
<keyword evidence="7" id="KW-0677">Repeat</keyword>
<organism evidence="14 15">
    <name type="scientific">Hibiscus syriacus</name>
    <name type="common">Rose of Sharon</name>
    <dbReference type="NCBI Taxonomy" id="106335"/>
    <lineage>
        <taxon>Eukaryota</taxon>
        <taxon>Viridiplantae</taxon>
        <taxon>Streptophyta</taxon>
        <taxon>Embryophyta</taxon>
        <taxon>Tracheophyta</taxon>
        <taxon>Spermatophyta</taxon>
        <taxon>Magnoliopsida</taxon>
        <taxon>eudicotyledons</taxon>
        <taxon>Gunneridae</taxon>
        <taxon>Pentapetalae</taxon>
        <taxon>rosids</taxon>
        <taxon>malvids</taxon>
        <taxon>Malvales</taxon>
        <taxon>Malvaceae</taxon>
        <taxon>Malvoideae</taxon>
        <taxon>Hibiscus</taxon>
    </lineage>
</organism>
<dbReference type="InterPro" id="IPR032675">
    <property type="entry name" value="LRR_dom_sf"/>
</dbReference>
<dbReference type="FunFam" id="3.80.10.10:FF:000111">
    <property type="entry name" value="LRR receptor-like serine/threonine-protein kinase ERECTA"/>
    <property type="match status" value="1"/>
</dbReference>
<comment type="subcellular location">
    <subcellularLocation>
        <location evidence="1">Cell membrane</location>
        <topology evidence="1">Single-pass type I membrane protein</topology>
    </subcellularLocation>
</comment>
<comment type="caution">
    <text evidence="14">The sequence shown here is derived from an EMBL/GenBank/DDBJ whole genome shotgun (WGS) entry which is preliminary data.</text>
</comment>
<name>A0A6A3CLH8_HIBSY</name>
<dbReference type="Pfam" id="PF00560">
    <property type="entry name" value="LRR_1"/>
    <property type="match status" value="7"/>
</dbReference>
<comment type="similarity">
    <text evidence="2">Belongs to the RLP family.</text>
</comment>
<dbReference type="Pfam" id="PF13855">
    <property type="entry name" value="LRR_8"/>
    <property type="match status" value="2"/>
</dbReference>